<dbReference type="Pfam" id="PF00151">
    <property type="entry name" value="Lipase"/>
    <property type="match status" value="1"/>
</dbReference>
<dbReference type="PRINTS" id="PR00821">
    <property type="entry name" value="TAGLIPASE"/>
</dbReference>
<feature type="binding site" evidence="5">
    <location>
        <position position="281"/>
    </location>
    <ligand>
        <name>Ca(2+)</name>
        <dbReference type="ChEBI" id="CHEBI:29108"/>
    </ligand>
</feature>
<dbReference type="InterPro" id="IPR016272">
    <property type="entry name" value="Lipase_LIPH"/>
</dbReference>
<dbReference type="InterPro" id="IPR013818">
    <property type="entry name" value="Lipase"/>
</dbReference>
<evidence type="ECO:0000256" key="3">
    <source>
        <dbReference type="ARBA" id="ARBA00022525"/>
    </source>
</evidence>
<keyword evidence="5" id="KW-0479">Metal-binding</keyword>
<dbReference type="PIRSF" id="PIRSF000865">
    <property type="entry name" value="Lipoprotein_lipase_LIPH"/>
    <property type="match status" value="1"/>
</dbReference>
<dbReference type="Proteomes" id="UP001497382">
    <property type="component" value="Unassembled WGS sequence"/>
</dbReference>
<feature type="active site" description="Charge relay system" evidence="4">
    <location>
        <position position="344"/>
    </location>
</feature>
<dbReference type="InterPro" id="IPR036392">
    <property type="entry name" value="PLAT/LH2_dom_sf"/>
</dbReference>
<evidence type="ECO:0000256" key="6">
    <source>
        <dbReference type="RuleBase" id="RU004262"/>
    </source>
</evidence>
<evidence type="ECO:0000259" key="7">
    <source>
        <dbReference type="Pfam" id="PF00151"/>
    </source>
</evidence>
<gene>
    <name evidence="8" type="ORF">LARSCL_LOCUS6196</name>
</gene>
<dbReference type="InterPro" id="IPR000734">
    <property type="entry name" value="TAG_lipase"/>
</dbReference>
<dbReference type="GO" id="GO:0005615">
    <property type="term" value="C:extracellular space"/>
    <property type="evidence" value="ECO:0007669"/>
    <property type="project" value="TreeGrafter"/>
</dbReference>
<reference evidence="8 9" key="1">
    <citation type="submission" date="2024-04" db="EMBL/GenBank/DDBJ databases">
        <authorList>
            <person name="Rising A."/>
            <person name="Reimegard J."/>
            <person name="Sonavane S."/>
            <person name="Akerstrom W."/>
            <person name="Nylinder S."/>
            <person name="Hedman E."/>
            <person name="Kallberg Y."/>
        </authorList>
    </citation>
    <scope>NUCLEOTIDE SEQUENCE [LARGE SCALE GENOMIC DNA]</scope>
</reference>
<organism evidence="8 9">
    <name type="scientific">Larinioides sclopetarius</name>
    <dbReference type="NCBI Taxonomy" id="280406"/>
    <lineage>
        <taxon>Eukaryota</taxon>
        <taxon>Metazoa</taxon>
        <taxon>Ecdysozoa</taxon>
        <taxon>Arthropoda</taxon>
        <taxon>Chelicerata</taxon>
        <taxon>Arachnida</taxon>
        <taxon>Araneae</taxon>
        <taxon>Araneomorphae</taxon>
        <taxon>Entelegynae</taxon>
        <taxon>Araneoidea</taxon>
        <taxon>Araneidae</taxon>
        <taxon>Larinioides</taxon>
    </lineage>
</organism>
<keyword evidence="3" id="KW-0964">Secreted</keyword>
<dbReference type="Gene3D" id="3.40.50.1820">
    <property type="entry name" value="alpha/beta hydrolase"/>
    <property type="match status" value="1"/>
</dbReference>
<feature type="active site" description="Charge relay system" evidence="4">
    <location>
        <position position="262"/>
    </location>
</feature>
<keyword evidence="9" id="KW-1185">Reference proteome</keyword>
<evidence type="ECO:0000256" key="5">
    <source>
        <dbReference type="PIRSR" id="PIRSR000865-2"/>
    </source>
</evidence>
<name>A0AAV1ZK76_9ARAC</name>
<evidence type="ECO:0000313" key="9">
    <source>
        <dbReference type="Proteomes" id="UP001497382"/>
    </source>
</evidence>
<dbReference type="GO" id="GO:0016042">
    <property type="term" value="P:lipid catabolic process"/>
    <property type="evidence" value="ECO:0007669"/>
    <property type="project" value="TreeGrafter"/>
</dbReference>
<evidence type="ECO:0000256" key="1">
    <source>
        <dbReference type="ARBA" id="ARBA00004613"/>
    </source>
</evidence>
<keyword evidence="5" id="KW-0106">Calcium</keyword>
<proteinExistence type="inferred from homology"/>
<accession>A0AAV1ZK76</accession>
<feature type="active site" description="Nucleophile" evidence="4">
    <location>
        <position position="234"/>
    </location>
</feature>
<comment type="subcellular location">
    <subcellularLocation>
        <location evidence="1">Secreted</location>
    </subcellularLocation>
</comment>
<evidence type="ECO:0000313" key="8">
    <source>
        <dbReference type="EMBL" id="CAL1272121.1"/>
    </source>
</evidence>
<dbReference type="SUPFAM" id="SSF53474">
    <property type="entry name" value="alpha/beta-Hydrolases"/>
    <property type="match status" value="1"/>
</dbReference>
<comment type="caution">
    <text evidence="8">The sequence shown here is derived from an EMBL/GenBank/DDBJ whole genome shotgun (WGS) entry which is preliminary data.</text>
</comment>
<dbReference type="GO" id="GO:0052689">
    <property type="term" value="F:carboxylic ester hydrolase activity"/>
    <property type="evidence" value="ECO:0007669"/>
    <property type="project" value="InterPro"/>
</dbReference>
<dbReference type="GO" id="GO:0046872">
    <property type="term" value="F:metal ion binding"/>
    <property type="evidence" value="ECO:0007669"/>
    <property type="project" value="UniProtKB-KW"/>
</dbReference>
<comment type="similarity">
    <text evidence="2 6">Belongs to the AB hydrolase superfamily. Lipase family.</text>
</comment>
<dbReference type="InterPro" id="IPR029058">
    <property type="entry name" value="AB_hydrolase_fold"/>
</dbReference>
<dbReference type="PANTHER" id="PTHR11610">
    <property type="entry name" value="LIPASE"/>
    <property type="match status" value="1"/>
</dbReference>
<dbReference type="CDD" id="cd00707">
    <property type="entry name" value="Pancreat_lipase_like"/>
    <property type="match status" value="1"/>
</dbReference>
<dbReference type="EMBL" id="CAXIEN010000058">
    <property type="protein sequence ID" value="CAL1272121.1"/>
    <property type="molecule type" value="Genomic_DNA"/>
</dbReference>
<sequence length="534" mass="59447">MRQNDARFRLEVLAAFRRETERKYNPCNCEETLLVATPSFATEIDLDGDSNIYDYVVDSLQEVKVEKLAERIGVHLSQPVLQRADSVCYDELGCFDKQGTFKHLKQLPEPPETVNTQFLLYTKKNPIAPQFLDYKKPETIINSNIDPKLPLKIITHGFGGKNNLTWLWDMKNAFIKMENVNVILIDWSLGARVPYYVAAAVNSELVGAQGANLYYTIKDKLGIMEKDLHVIGFSLGAHVAGFFGKRMQQIRGTRPGRITGLDPASPLFEDYGGEVHLYKDDADFVDVIHTNADLLIYGGVGIAVPVGHVDYFPNGGKRQPGCGSTLKGALLDIFKGERERACNHERAVHLFTDTILNPDSCQYIGYPCSNYSDFELGKCLSCDASSCGQMGYRPKGSGVYYLMTKPKEPFCADVGKLHVRYPSAIKKSFGSMILTLFGANGDKENITLSQKDEKLSPGAEKLLALPINDVFKPLSKVTALYLKYNGWFTKGAETFGLASVTITSSNGDYIFKTCEDIILKDNEYQELKQTTGTC</sequence>
<dbReference type="PANTHER" id="PTHR11610:SF186">
    <property type="entry name" value="FI22312P1"/>
    <property type="match status" value="1"/>
</dbReference>
<feature type="domain" description="Lipase" evidence="7">
    <location>
        <begin position="86"/>
        <end position="410"/>
    </location>
</feature>
<evidence type="ECO:0000256" key="4">
    <source>
        <dbReference type="PIRSR" id="PIRSR000865-1"/>
    </source>
</evidence>
<dbReference type="AlphaFoldDB" id="A0AAV1ZK76"/>
<dbReference type="FunFam" id="3.40.50.1820:FF:000537">
    <property type="entry name" value="Ves G 1 allergen, putative"/>
    <property type="match status" value="1"/>
</dbReference>
<dbReference type="InterPro" id="IPR033906">
    <property type="entry name" value="Lipase_N"/>
</dbReference>
<protein>
    <recommendedName>
        <fullName evidence="7">Lipase domain-containing protein</fullName>
    </recommendedName>
</protein>
<dbReference type="GO" id="GO:0016298">
    <property type="term" value="F:lipase activity"/>
    <property type="evidence" value="ECO:0007669"/>
    <property type="project" value="InterPro"/>
</dbReference>
<dbReference type="SUPFAM" id="SSF49723">
    <property type="entry name" value="Lipase/lipooxygenase domain (PLAT/LH2 domain)"/>
    <property type="match status" value="1"/>
</dbReference>
<evidence type="ECO:0000256" key="2">
    <source>
        <dbReference type="ARBA" id="ARBA00010701"/>
    </source>
</evidence>